<dbReference type="InterPro" id="IPR009057">
    <property type="entry name" value="Homeodomain-like_sf"/>
</dbReference>
<gene>
    <name evidence="5" type="ORF">HXO88_00860</name>
</gene>
<dbReference type="AlphaFoldDB" id="A0A930RAY8"/>
<sequence length="320" mass="37915">MKEIDYSQWKMNLFYEDENKKIYIDTASEAKYIVYKLFSGIEVMYCNFVNNEQWSVPAIFEVPKYFQIAYSHNGALQLELNKGKTVWCDPGDLYIFHDVNRRYYSEVLTTDFHGFHLIITPETIDSETSAYFLKYFDLNVADLYKKIQTMKPVLKLKSFDNAIHICEELYENILEEMIGVIRVKTIELLLLLYETNINQVHIYRNFTKETIEKTRMAKAYIDANLEKNITVEYLCITFDLTLTLFKNCFKELYQHAPYEYCLKARMTKAAELLEHTNNDILSIALEVGYVNSSSFARAFRKVYHTSPSRFRENKLFTKFQ</sequence>
<dbReference type="InterPro" id="IPR018060">
    <property type="entry name" value="HTH_AraC"/>
</dbReference>
<evidence type="ECO:0000259" key="4">
    <source>
        <dbReference type="PROSITE" id="PS01124"/>
    </source>
</evidence>
<feature type="domain" description="HTH araC/xylS-type" evidence="4">
    <location>
        <begin position="215"/>
        <end position="313"/>
    </location>
</feature>
<comment type="caution">
    <text evidence="5">The sequence shown here is derived from an EMBL/GenBank/DDBJ whole genome shotgun (WGS) entry which is preliminary data.</text>
</comment>
<dbReference type="PANTHER" id="PTHR47893">
    <property type="entry name" value="REGULATORY PROTEIN PCHR"/>
    <property type="match status" value="1"/>
</dbReference>
<keyword evidence="2" id="KW-0238">DNA-binding</keyword>
<dbReference type="Gene3D" id="1.10.10.60">
    <property type="entry name" value="Homeodomain-like"/>
    <property type="match status" value="1"/>
</dbReference>
<dbReference type="InterPro" id="IPR020449">
    <property type="entry name" value="Tscrpt_reg_AraC-type_HTH"/>
</dbReference>
<dbReference type="EMBL" id="JABZYP010000002">
    <property type="protein sequence ID" value="MBF1712283.1"/>
    <property type="molecule type" value="Genomic_DNA"/>
</dbReference>
<proteinExistence type="predicted"/>
<evidence type="ECO:0000256" key="1">
    <source>
        <dbReference type="ARBA" id="ARBA00023015"/>
    </source>
</evidence>
<dbReference type="PRINTS" id="PR00032">
    <property type="entry name" value="HTHARAC"/>
</dbReference>
<dbReference type="PROSITE" id="PS01124">
    <property type="entry name" value="HTH_ARAC_FAMILY_2"/>
    <property type="match status" value="1"/>
</dbReference>
<protein>
    <submittedName>
        <fullName evidence="5">Helix-turn-helix transcriptional regulator</fullName>
    </submittedName>
</protein>
<dbReference type="GO" id="GO:0043565">
    <property type="term" value="F:sequence-specific DNA binding"/>
    <property type="evidence" value="ECO:0007669"/>
    <property type="project" value="InterPro"/>
</dbReference>
<organism evidence="5 6">
    <name type="scientific">Streptococcus intermedius</name>
    <dbReference type="NCBI Taxonomy" id="1338"/>
    <lineage>
        <taxon>Bacteria</taxon>
        <taxon>Bacillati</taxon>
        <taxon>Bacillota</taxon>
        <taxon>Bacilli</taxon>
        <taxon>Lactobacillales</taxon>
        <taxon>Streptococcaceae</taxon>
        <taxon>Streptococcus</taxon>
        <taxon>Streptococcus anginosus group</taxon>
    </lineage>
</organism>
<accession>A0A930RAY8</accession>
<evidence type="ECO:0000313" key="5">
    <source>
        <dbReference type="EMBL" id="MBF1712283.1"/>
    </source>
</evidence>
<dbReference type="SMART" id="SM00342">
    <property type="entry name" value="HTH_ARAC"/>
    <property type="match status" value="1"/>
</dbReference>
<keyword evidence="3" id="KW-0804">Transcription</keyword>
<evidence type="ECO:0000313" key="6">
    <source>
        <dbReference type="Proteomes" id="UP000721045"/>
    </source>
</evidence>
<dbReference type="PANTHER" id="PTHR47893:SF1">
    <property type="entry name" value="REGULATORY PROTEIN PCHR"/>
    <property type="match status" value="1"/>
</dbReference>
<dbReference type="SUPFAM" id="SSF46689">
    <property type="entry name" value="Homeodomain-like"/>
    <property type="match status" value="1"/>
</dbReference>
<evidence type="ECO:0000256" key="2">
    <source>
        <dbReference type="ARBA" id="ARBA00023125"/>
    </source>
</evidence>
<dbReference type="GO" id="GO:0003700">
    <property type="term" value="F:DNA-binding transcription factor activity"/>
    <property type="evidence" value="ECO:0007669"/>
    <property type="project" value="InterPro"/>
</dbReference>
<keyword evidence="1" id="KW-0805">Transcription regulation</keyword>
<dbReference type="Proteomes" id="UP000721045">
    <property type="component" value="Unassembled WGS sequence"/>
</dbReference>
<dbReference type="Pfam" id="PF12833">
    <property type="entry name" value="HTH_18"/>
    <property type="match status" value="1"/>
</dbReference>
<evidence type="ECO:0000256" key="3">
    <source>
        <dbReference type="ARBA" id="ARBA00023163"/>
    </source>
</evidence>
<name>A0A930RAY8_STRIT</name>
<dbReference type="InterPro" id="IPR053142">
    <property type="entry name" value="PchR_regulatory_protein"/>
</dbReference>
<reference evidence="5" key="1">
    <citation type="submission" date="2020-04" db="EMBL/GenBank/DDBJ databases">
        <title>Deep metagenomics examines the oral microbiome during advanced dental caries in children, revealing novel taxa and co-occurrences with host molecules.</title>
        <authorList>
            <person name="Baker J.L."/>
            <person name="Morton J.T."/>
            <person name="Dinis M."/>
            <person name="Alvarez R."/>
            <person name="Tran N.C."/>
            <person name="Knight R."/>
            <person name="Edlund A."/>
        </authorList>
    </citation>
    <scope>NUCLEOTIDE SEQUENCE</scope>
    <source>
        <strain evidence="5">JCVI_23_bin.22</strain>
    </source>
</reference>